<gene>
    <name evidence="2" type="ORF">ET475_13495</name>
</gene>
<keyword evidence="1" id="KW-0812">Transmembrane</keyword>
<evidence type="ECO:0000256" key="1">
    <source>
        <dbReference type="SAM" id="Phobius"/>
    </source>
</evidence>
<dbReference type="Proteomes" id="UP000293995">
    <property type="component" value="Chromosome"/>
</dbReference>
<evidence type="ECO:0000313" key="2">
    <source>
        <dbReference type="EMBL" id="QAY60902.1"/>
    </source>
</evidence>
<organism evidence="2 3">
    <name type="scientific">Microbacterium protaetiae</name>
    <dbReference type="NCBI Taxonomy" id="2509458"/>
    <lineage>
        <taxon>Bacteria</taxon>
        <taxon>Bacillati</taxon>
        <taxon>Actinomycetota</taxon>
        <taxon>Actinomycetes</taxon>
        <taxon>Micrococcales</taxon>
        <taxon>Microbacteriaceae</taxon>
        <taxon>Microbacterium</taxon>
    </lineage>
</organism>
<sequence>MRTSRTPTTRLSRGVVALAICLVAVGLIVVVLSAGFDWHGFAGGLALGAGIGTMLVGAYFWGWMNGLRRQGSSARWLPGEEVRR</sequence>
<keyword evidence="1" id="KW-0472">Membrane</keyword>
<proteinExistence type="predicted"/>
<name>A0A4P6EEY1_9MICO</name>
<dbReference type="KEGG" id="mprt:ET475_13495"/>
<reference evidence="2 3" key="1">
    <citation type="submission" date="2019-01" db="EMBL/GenBank/DDBJ databases">
        <title>Genome sequencing of strain DFW100M-13.</title>
        <authorList>
            <person name="Heo J."/>
            <person name="Kim S.-J."/>
            <person name="Kim J.-S."/>
            <person name="Hong S.-B."/>
            <person name="Kwon S.-W."/>
        </authorList>
    </citation>
    <scope>NUCLEOTIDE SEQUENCE [LARGE SCALE GENOMIC DNA]</scope>
    <source>
        <strain evidence="2 3">DFW100M-13</strain>
    </source>
</reference>
<feature type="transmembrane region" description="Helical" evidence="1">
    <location>
        <begin position="41"/>
        <end position="61"/>
    </location>
</feature>
<accession>A0A4P6EEY1</accession>
<evidence type="ECO:0000313" key="3">
    <source>
        <dbReference type="Proteomes" id="UP000293995"/>
    </source>
</evidence>
<keyword evidence="3" id="KW-1185">Reference proteome</keyword>
<dbReference type="RefSeq" id="WP_129391266.1">
    <property type="nucleotide sequence ID" value="NZ_CP035494.1"/>
</dbReference>
<keyword evidence="1" id="KW-1133">Transmembrane helix</keyword>
<protein>
    <submittedName>
        <fullName evidence="2">Uncharacterized protein</fullName>
    </submittedName>
</protein>
<dbReference type="EMBL" id="CP035494">
    <property type="protein sequence ID" value="QAY60902.1"/>
    <property type="molecule type" value="Genomic_DNA"/>
</dbReference>
<dbReference type="AlphaFoldDB" id="A0A4P6EEY1"/>
<feature type="transmembrane region" description="Helical" evidence="1">
    <location>
        <begin position="12"/>
        <end position="35"/>
    </location>
</feature>